<feature type="non-terminal residue" evidence="2">
    <location>
        <position position="1"/>
    </location>
</feature>
<sequence>MSNNQTDRGYYDQGGYYPPPPPNSRPPENQGYYGAPPGHSQNQGHHYPPTPQPQTIVVQQPPPKKDNSGLCWGCFSVKLKFSQDTQDIMSESLQEQWACERCTYANEVSFPEKFP</sequence>
<proteinExistence type="predicted"/>
<feature type="region of interest" description="Disordered" evidence="1">
    <location>
        <begin position="1"/>
        <end position="64"/>
    </location>
</feature>
<accession>A0A9N9NK05</accession>
<feature type="compositionally biased region" description="Low complexity" evidence="1">
    <location>
        <begin position="7"/>
        <end position="16"/>
    </location>
</feature>
<evidence type="ECO:0000256" key="1">
    <source>
        <dbReference type="SAM" id="MobiDB-lite"/>
    </source>
</evidence>
<protein>
    <submittedName>
        <fullName evidence="2">9120_t:CDS:1</fullName>
    </submittedName>
</protein>
<comment type="caution">
    <text evidence="2">The sequence shown here is derived from an EMBL/GenBank/DDBJ whole genome shotgun (WGS) entry which is preliminary data.</text>
</comment>
<dbReference type="Proteomes" id="UP000789342">
    <property type="component" value="Unassembled WGS sequence"/>
</dbReference>
<gene>
    <name evidence="2" type="ORF">AMORRO_LOCUS14968</name>
</gene>
<name>A0A9N9NK05_9GLOM</name>
<dbReference type="EMBL" id="CAJVPV010032457">
    <property type="protein sequence ID" value="CAG8744950.1"/>
    <property type="molecule type" value="Genomic_DNA"/>
</dbReference>
<reference evidence="2" key="1">
    <citation type="submission" date="2021-06" db="EMBL/GenBank/DDBJ databases">
        <authorList>
            <person name="Kallberg Y."/>
            <person name="Tangrot J."/>
            <person name="Rosling A."/>
        </authorList>
    </citation>
    <scope>NUCLEOTIDE SEQUENCE</scope>
    <source>
        <strain evidence="2">CL551</strain>
    </source>
</reference>
<dbReference type="AlphaFoldDB" id="A0A9N9NK05"/>
<keyword evidence="3" id="KW-1185">Reference proteome</keyword>
<organism evidence="2 3">
    <name type="scientific">Acaulospora morrowiae</name>
    <dbReference type="NCBI Taxonomy" id="94023"/>
    <lineage>
        <taxon>Eukaryota</taxon>
        <taxon>Fungi</taxon>
        <taxon>Fungi incertae sedis</taxon>
        <taxon>Mucoromycota</taxon>
        <taxon>Glomeromycotina</taxon>
        <taxon>Glomeromycetes</taxon>
        <taxon>Diversisporales</taxon>
        <taxon>Acaulosporaceae</taxon>
        <taxon>Acaulospora</taxon>
    </lineage>
</organism>
<evidence type="ECO:0000313" key="3">
    <source>
        <dbReference type="Proteomes" id="UP000789342"/>
    </source>
</evidence>
<evidence type="ECO:0000313" key="2">
    <source>
        <dbReference type="EMBL" id="CAG8744950.1"/>
    </source>
</evidence>